<keyword evidence="3" id="KW-1185">Reference proteome</keyword>
<name>A0A0C9VA34_SPHS4</name>
<feature type="non-terminal residue" evidence="2">
    <location>
        <position position="1"/>
    </location>
</feature>
<dbReference type="HOGENOM" id="CLU_047592_8_0_1"/>
<accession>A0A0C9VA34</accession>
<dbReference type="PROSITE" id="PS50097">
    <property type="entry name" value="BTB"/>
    <property type="match status" value="1"/>
</dbReference>
<dbReference type="InterPro" id="IPR011333">
    <property type="entry name" value="SKP1/BTB/POZ_sf"/>
</dbReference>
<feature type="domain" description="BTB" evidence="1">
    <location>
        <begin position="1"/>
        <end position="67"/>
    </location>
</feature>
<evidence type="ECO:0000313" key="2">
    <source>
        <dbReference type="EMBL" id="KIJ34330.1"/>
    </source>
</evidence>
<proteinExistence type="predicted"/>
<organism evidence="2 3">
    <name type="scientific">Sphaerobolus stellatus (strain SS14)</name>
    <dbReference type="NCBI Taxonomy" id="990650"/>
    <lineage>
        <taxon>Eukaryota</taxon>
        <taxon>Fungi</taxon>
        <taxon>Dikarya</taxon>
        <taxon>Basidiomycota</taxon>
        <taxon>Agaricomycotina</taxon>
        <taxon>Agaricomycetes</taxon>
        <taxon>Phallomycetidae</taxon>
        <taxon>Geastrales</taxon>
        <taxon>Sphaerobolaceae</taxon>
        <taxon>Sphaerobolus</taxon>
    </lineage>
</organism>
<gene>
    <name evidence="2" type="ORF">M422DRAFT_182257</name>
</gene>
<dbReference type="AlphaFoldDB" id="A0A0C9VA34"/>
<dbReference type="Gene3D" id="3.30.710.10">
    <property type="entry name" value="Potassium Channel Kv1.1, Chain A"/>
    <property type="match status" value="1"/>
</dbReference>
<reference evidence="2 3" key="1">
    <citation type="submission" date="2014-06" db="EMBL/GenBank/DDBJ databases">
        <title>Evolutionary Origins and Diversification of the Mycorrhizal Mutualists.</title>
        <authorList>
            <consortium name="DOE Joint Genome Institute"/>
            <consortium name="Mycorrhizal Genomics Consortium"/>
            <person name="Kohler A."/>
            <person name="Kuo A."/>
            <person name="Nagy L.G."/>
            <person name="Floudas D."/>
            <person name="Copeland A."/>
            <person name="Barry K.W."/>
            <person name="Cichocki N."/>
            <person name="Veneault-Fourrey C."/>
            <person name="LaButti K."/>
            <person name="Lindquist E.A."/>
            <person name="Lipzen A."/>
            <person name="Lundell T."/>
            <person name="Morin E."/>
            <person name="Murat C."/>
            <person name="Riley R."/>
            <person name="Ohm R."/>
            <person name="Sun H."/>
            <person name="Tunlid A."/>
            <person name="Henrissat B."/>
            <person name="Grigoriev I.V."/>
            <person name="Hibbett D.S."/>
            <person name="Martin F."/>
        </authorList>
    </citation>
    <scope>NUCLEOTIDE SEQUENCE [LARGE SCALE GENOMIC DNA]</scope>
    <source>
        <strain evidence="2 3">SS14</strain>
    </source>
</reference>
<protein>
    <recommendedName>
        <fullName evidence="1">BTB domain-containing protein</fullName>
    </recommendedName>
</protein>
<dbReference type="Pfam" id="PF00651">
    <property type="entry name" value="BTB"/>
    <property type="match status" value="1"/>
</dbReference>
<dbReference type="InterPro" id="IPR000210">
    <property type="entry name" value="BTB/POZ_dom"/>
</dbReference>
<dbReference type="EMBL" id="KN837201">
    <property type="protein sequence ID" value="KIJ34330.1"/>
    <property type="molecule type" value="Genomic_DNA"/>
</dbReference>
<dbReference type="Proteomes" id="UP000054279">
    <property type="component" value="Unassembled WGS sequence"/>
</dbReference>
<evidence type="ECO:0000259" key="1">
    <source>
        <dbReference type="PROSITE" id="PS50097"/>
    </source>
</evidence>
<dbReference type="OrthoDB" id="3193844at2759"/>
<sequence>VENTYFRIPRHRLEGESEVFNDIFSLPVGTEGEGHSDDTPIRLEQVSLVDFERLVTYLYPMTLDYETYTQTWGSEEWISILRLATRWMMENVRKKAIRRLCSLRFPNEIEKIRCGRDYRYPPWVREGILEIVQRESPVVTEVEGQYLGLRDALRCAAAREFYRPRK</sequence>
<dbReference type="SUPFAM" id="SSF54695">
    <property type="entry name" value="POZ domain"/>
    <property type="match status" value="1"/>
</dbReference>
<evidence type="ECO:0000313" key="3">
    <source>
        <dbReference type="Proteomes" id="UP000054279"/>
    </source>
</evidence>